<dbReference type="Gene3D" id="1.20.58.900">
    <property type="match status" value="1"/>
</dbReference>
<proteinExistence type="predicted"/>
<dbReference type="Ensembl" id="ENSCCRT00010030068.1">
    <property type="protein sequence ID" value="ENSCCRP00010027399.1"/>
    <property type="gene ID" value="ENSCCRG00010011685.1"/>
</dbReference>
<reference evidence="4" key="1">
    <citation type="submission" date="2025-08" db="UniProtKB">
        <authorList>
            <consortium name="Ensembl"/>
        </authorList>
    </citation>
    <scope>IDENTIFICATION</scope>
</reference>
<organism evidence="4 5">
    <name type="scientific">Cyprinus carpio</name>
    <name type="common">Common carp</name>
    <dbReference type="NCBI Taxonomy" id="7962"/>
    <lineage>
        <taxon>Eukaryota</taxon>
        <taxon>Metazoa</taxon>
        <taxon>Chordata</taxon>
        <taxon>Craniata</taxon>
        <taxon>Vertebrata</taxon>
        <taxon>Euteleostomi</taxon>
        <taxon>Actinopterygii</taxon>
        <taxon>Neopterygii</taxon>
        <taxon>Teleostei</taxon>
        <taxon>Ostariophysi</taxon>
        <taxon>Cypriniformes</taxon>
        <taxon>Cyprinidae</taxon>
        <taxon>Cyprininae</taxon>
        <taxon>Cyprinus</taxon>
    </lineage>
</organism>
<dbReference type="PANTHER" id="PTHR45956">
    <property type="entry name" value="RUN AND FYVE DOMAIN-CONTAINING PROTEIN 2-LIKE PROTEIN"/>
    <property type="match status" value="1"/>
</dbReference>
<dbReference type="InterPro" id="IPR047335">
    <property type="entry name" value="RUFY1-3"/>
</dbReference>
<evidence type="ECO:0000313" key="4">
    <source>
        <dbReference type="Ensembl" id="ENSCCRP00010027399.1"/>
    </source>
</evidence>
<evidence type="ECO:0000259" key="3">
    <source>
        <dbReference type="PROSITE" id="PS50826"/>
    </source>
</evidence>
<dbReference type="InterPro" id="IPR047332">
    <property type="entry name" value="RUN_RUFY2"/>
</dbReference>
<dbReference type="AlphaFoldDB" id="A0A8C1J508"/>
<reference evidence="4" key="2">
    <citation type="submission" date="2025-09" db="UniProtKB">
        <authorList>
            <consortium name="Ensembl"/>
        </authorList>
    </citation>
    <scope>IDENTIFICATION</scope>
</reference>
<keyword evidence="1 2" id="KW-0175">Coiled coil</keyword>
<name>A0A8C1J508_CYPCA</name>
<accession>A0A8C1J508</accession>
<dbReference type="CDD" id="cd17695">
    <property type="entry name" value="RUN_RUFY2"/>
    <property type="match status" value="1"/>
</dbReference>
<evidence type="ECO:0000313" key="5">
    <source>
        <dbReference type="Proteomes" id="UP000694427"/>
    </source>
</evidence>
<dbReference type="InterPro" id="IPR004012">
    <property type="entry name" value="Run_dom"/>
</dbReference>
<dbReference type="Proteomes" id="UP000694427">
    <property type="component" value="Unplaced"/>
</dbReference>
<feature type="coiled-coil region" evidence="2">
    <location>
        <begin position="237"/>
        <end position="316"/>
    </location>
</feature>
<dbReference type="PANTHER" id="PTHR45956:SF3">
    <property type="entry name" value="RUN AND FYVE DOMAIN-CONTAINING PROTEIN 2"/>
    <property type="match status" value="1"/>
</dbReference>
<sequence>MAMERANLLNMAKLSIKGLIESALSFGRTLDSDYPPLQQFFVVMEHCLKHGLKVKKSFLGYNKSLWGPLEMVEKLCPEAGEIAASVRDLPGLKTPLGRARAWLRLALMQKKLADYLRLLITRKDILSEFYENSAVMLEEEGAVIVGLLVGLNVIDANLCVKGEDLDTQVGVIDFSMYLKNDIDDDYRSEERNGQISAILDQKNYVEELNRQLKSNLFLNLSVLKDVENELVVQVSMKQEMEMAMKLLEKDIHEKQDTLIGLRHQLDEVKAINVEMYQKMQSSDDSMRQKNDMIARLEEKTNQITATMKQLEQSDKDLLSQTRTLAMSFVKCASTDTEHQYKLVKDISF</sequence>
<feature type="domain" description="RUN" evidence="3">
    <location>
        <begin position="31"/>
        <end position="163"/>
    </location>
</feature>
<dbReference type="PROSITE" id="PS50826">
    <property type="entry name" value="RUN"/>
    <property type="match status" value="1"/>
</dbReference>
<dbReference type="SMART" id="SM00593">
    <property type="entry name" value="RUN"/>
    <property type="match status" value="1"/>
</dbReference>
<dbReference type="FunFam" id="1.20.58.900:FF:000001">
    <property type="entry name" value="RUN and FYVE domain containing 2"/>
    <property type="match status" value="1"/>
</dbReference>
<dbReference type="Pfam" id="PF02759">
    <property type="entry name" value="RUN"/>
    <property type="match status" value="1"/>
</dbReference>
<dbReference type="GO" id="GO:0005737">
    <property type="term" value="C:cytoplasm"/>
    <property type="evidence" value="ECO:0007669"/>
    <property type="project" value="TreeGrafter"/>
</dbReference>
<evidence type="ECO:0000256" key="2">
    <source>
        <dbReference type="SAM" id="Coils"/>
    </source>
</evidence>
<evidence type="ECO:0000256" key="1">
    <source>
        <dbReference type="ARBA" id="ARBA00023054"/>
    </source>
</evidence>
<keyword evidence="5" id="KW-1185">Reference proteome</keyword>
<dbReference type="InterPro" id="IPR037213">
    <property type="entry name" value="Run_dom_sf"/>
</dbReference>
<protein>
    <submittedName>
        <fullName evidence="4">RUN and FYVE domain containing 2</fullName>
    </submittedName>
</protein>
<dbReference type="SUPFAM" id="SSF140741">
    <property type="entry name" value="RUN domain-like"/>
    <property type="match status" value="1"/>
</dbReference>